<accession>A0A2G7GAB4</accession>
<name>A0A2G7GAB4_9EURO</name>
<protein>
    <recommendedName>
        <fullName evidence="1">PD-(D/E)XK nuclease-like domain-containing protein</fullName>
    </recommendedName>
</protein>
<evidence type="ECO:0000313" key="3">
    <source>
        <dbReference type="Proteomes" id="UP000231358"/>
    </source>
</evidence>
<dbReference type="Pfam" id="PF20516">
    <property type="entry name" value="PDDEXK_12"/>
    <property type="match status" value="1"/>
</dbReference>
<dbReference type="AlphaFoldDB" id="A0A2G7GAB4"/>
<dbReference type="EMBL" id="NEXV01000045">
    <property type="protein sequence ID" value="PIG89747.1"/>
    <property type="molecule type" value="Genomic_DNA"/>
</dbReference>
<gene>
    <name evidence="2" type="ORF">AARAC_005054</name>
</gene>
<comment type="caution">
    <text evidence="2">The sequence shown here is derived from an EMBL/GenBank/DDBJ whole genome shotgun (WGS) entry which is preliminary data.</text>
</comment>
<sequence>MNPQVSAVWRWLRDVPCETVATPPDTTPSTPSGDLKRKRIMTTRSTSPAKRHRVLDDADNVHPNQIAAATPVTELTEGTRLSYLSSSRASKRAASPVRDLLNDLRASRPAVFCELPYTIPLPENAAALFTSLTQGLHEQVIPIGLKDRISACFPLMANDIPDSAYDDTNNPSDRELDVLWETIMEIMREARVCSRYQKDESAWCIKVVYPMLHLAFKGSMLKAESVQTQTINPELLPIMPKIHRVQKKCDYAFYFHEDTQQVSDLYDALTCAGAGDVLSQTTDSHTKRRLLFSGLEVKHKNGGKDEAPAQLATWIVAGMKNTRKLWSQSSEEVHSYCDLPPMVG</sequence>
<dbReference type="Proteomes" id="UP000231358">
    <property type="component" value="Unassembled WGS sequence"/>
</dbReference>
<reference evidence="2 3" key="1">
    <citation type="submission" date="2017-05" db="EMBL/GenBank/DDBJ databases">
        <title>Genome sequence for an aflatoxigenic pathogen of Argentinian peanut, Aspergillus arachidicola.</title>
        <authorList>
            <person name="Moore G."/>
            <person name="Beltz S.B."/>
            <person name="Mack B.M."/>
        </authorList>
    </citation>
    <scope>NUCLEOTIDE SEQUENCE [LARGE SCALE GENOMIC DNA]</scope>
    <source>
        <strain evidence="2 3">CBS 117610</strain>
    </source>
</reference>
<dbReference type="InterPro" id="IPR046797">
    <property type="entry name" value="PDDEXK_12"/>
</dbReference>
<organism evidence="2 3">
    <name type="scientific">Aspergillus arachidicola</name>
    <dbReference type="NCBI Taxonomy" id="656916"/>
    <lineage>
        <taxon>Eukaryota</taxon>
        <taxon>Fungi</taxon>
        <taxon>Dikarya</taxon>
        <taxon>Ascomycota</taxon>
        <taxon>Pezizomycotina</taxon>
        <taxon>Eurotiomycetes</taxon>
        <taxon>Eurotiomycetidae</taxon>
        <taxon>Eurotiales</taxon>
        <taxon>Aspergillaceae</taxon>
        <taxon>Aspergillus</taxon>
        <taxon>Aspergillus subgen. Circumdati</taxon>
    </lineage>
</organism>
<dbReference type="STRING" id="656916.A0A2G7GAB4"/>
<evidence type="ECO:0000259" key="1">
    <source>
        <dbReference type="Pfam" id="PF20516"/>
    </source>
</evidence>
<keyword evidence="3" id="KW-1185">Reference proteome</keyword>
<evidence type="ECO:0000313" key="2">
    <source>
        <dbReference type="EMBL" id="PIG89747.1"/>
    </source>
</evidence>
<proteinExistence type="predicted"/>
<feature type="domain" description="PD-(D/E)XK nuclease-like" evidence="1">
    <location>
        <begin position="161"/>
        <end position="343"/>
    </location>
</feature>